<reference evidence="8 9" key="1">
    <citation type="submission" date="2018-02" db="EMBL/GenBank/DDBJ databases">
        <title>Genome sequence of the basidiomycete white-rot fungus Phlebia centrifuga.</title>
        <authorList>
            <person name="Granchi Z."/>
            <person name="Peng M."/>
            <person name="de Vries R.P."/>
            <person name="Hilden K."/>
            <person name="Makela M.R."/>
            <person name="Grigoriev I."/>
            <person name="Riley R."/>
        </authorList>
    </citation>
    <scope>NUCLEOTIDE SEQUENCE [LARGE SCALE GENOMIC DNA]</scope>
    <source>
        <strain evidence="8 9">FBCC195</strain>
    </source>
</reference>
<keyword evidence="9" id="KW-1185">Reference proteome</keyword>
<evidence type="ECO:0000256" key="1">
    <source>
        <dbReference type="ARBA" id="ARBA00004123"/>
    </source>
</evidence>
<evidence type="ECO:0000313" key="9">
    <source>
        <dbReference type="Proteomes" id="UP000186601"/>
    </source>
</evidence>
<dbReference type="SUPFAM" id="SSF54928">
    <property type="entry name" value="RNA-binding domain, RBD"/>
    <property type="match status" value="1"/>
</dbReference>
<dbReference type="PROSITE" id="PS50102">
    <property type="entry name" value="RRM"/>
    <property type="match status" value="1"/>
</dbReference>
<feature type="compositionally biased region" description="Basic and acidic residues" evidence="6">
    <location>
        <begin position="384"/>
        <end position="404"/>
    </location>
</feature>
<dbReference type="GO" id="GO:0071011">
    <property type="term" value="C:precatalytic spliceosome"/>
    <property type="evidence" value="ECO:0007669"/>
    <property type="project" value="TreeGrafter"/>
</dbReference>
<dbReference type="GO" id="GO:0071004">
    <property type="term" value="C:U2-type prespliceosome"/>
    <property type="evidence" value="ECO:0007669"/>
    <property type="project" value="TreeGrafter"/>
</dbReference>
<dbReference type="GO" id="GO:0000398">
    <property type="term" value="P:mRNA splicing, via spliceosome"/>
    <property type="evidence" value="ECO:0007669"/>
    <property type="project" value="TreeGrafter"/>
</dbReference>
<proteinExistence type="predicted"/>
<dbReference type="STRING" id="98765.A0A2R6PC07"/>
<dbReference type="Pfam" id="PF12220">
    <property type="entry name" value="U1snRNP70_N"/>
    <property type="match status" value="1"/>
</dbReference>
<protein>
    <recommendedName>
        <fullName evidence="7">RRM domain-containing protein</fullName>
    </recommendedName>
</protein>
<dbReference type="GO" id="GO:0003729">
    <property type="term" value="F:mRNA binding"/>
    <property type="evidence" value="ECO:0007669"/>
    <property type="project" value="TreeGrafter"/>
</dbReference>
<dbReference type="GO" id="GO:0005685">
    <property type="term" value="C:U1 snRNP"/>
    <property type="evidence" value="ECO:0007669"/>
    <property type="project" value="TreeGrafter"/>
</dbReference>
<dbReference type="Gene3D" id="3.30.70.330">
    <property type="match status" value="1"/>
</dbReference>
<dbReference type="InterPro" id="IPR000504">
    <property type="entry name" value="RRM_dom"/>
</dbReference>
<dbReference type="InterPro" id="IPR035979">
    <property type="entry name" value="RBD_domain_sf"/>
</dbReference>
<dbReference type="OrthoDB" id="4207594at2759"/>
<evidence type="ECO:0000313" key="8">
    <source>
        <dbReference type="EMBL" id="PSR88752.1"/>
    </source>
</evidence>
<dbReference type="SMART" id="SM00360">
    <property type="entry name" value="RRM"/>
    <property type="match status" value="1"/>
</dbReference>
<comment type="caution">
    <text evidence="8">The sequence shown here is derived from an EMBL/GenBank/DDBJ whole genome shotgun (WGS) entry which is preliminary data.</text>
</comment>
<feature type="region of interest" description="Disordered" evidence="6">
    <location>
        <begin position="323"/>
        <end position="404"/>
    </location>
</feature>
<keyword evidence="4" id="KW-0687">Ribonucleoprotein</keyword>
<dbReference type="InterPro" id="IPR051183">
    <property type="entry name" value="U1_U11-U12_snRNP_70-35kDa"/>
</dbReference>
<feature type="compositionally biased region" description="Gly residues" evidence="6">
    <location>
        <begin position="336"/>
        <end position="383"/>
    </location>
</feature>
<evidence type="ECO:0000256" key="4">
    <source>
        <dbReference type="ARBA" id="ARBA00023274"/>
    </source>
</evidence>
<feature type="domain" description="RRM" evidence="7">
    <location>
        <begin position="118"/>
        <end position="197"/>
    </location>
</feature>
<evidence type="ECO:0000256" key="2">
    <source>
        <dbReference type="ARBA" id="ARBA00022884"/>
    </source>
</evidence>
<evidence type="ECO:0000256" key="5">
    <source>
        <dbReference type="PROSITE-ProRule" id="PRU00176"/>
    </source>
</evidence>
<evidence type="ECO:0000259" key="7">
    <source>
        <dbReference type="PROSITE" id="PS50102"/>
    </source>
</evidence>
<dbReference type="PANTHER" id="PTHR13952:SF5">
    <property type="entry name" value="U1 SMALL NUCLEAR RIBONUCLEOPROTEIN 70 KDA"/>
    <property type="match status" value="1"/>
</dbReference>
<keyword evidence="3" id="KW-0539">Nucleus</keyword>
<evidence type="ECO:0000256" key="3">
    <source>
        <dbReference type="ARBA" id="ARBA00023242"/>
    </source>
</evidence>
<keyword evidence="2 5" id="KW-0694">RNA-binding</keyword>
<dbReference type="InterPro" id="IPR012677">
    <property type="entry name" value="Nucleotide-bd_a/b_plait_sf"/>
</dbReference>
<sequence length="404" mass="42728">MPGTHLLPPNLLKLFAPRPPLPYTRPLDRDIDRVRNKNVSGVGLLLARLQEDKTQVLLNAGEGDGMEEGEEPAFTHAEETKRAIRREERKKKRTEEFRVAKETYKPADDPEAVGDPYKTLFISRLHKSATDSDLRREFEGFGSIERVRIVRDKKGRSRGYAFIVFERERDMKGKANSSCIPTYLTQAKPLRSRIDYKSWAKESWWTSNVDELSEAGSRDAWEVVWEAGPNPNPLPLPSSGEPVVEVEVEVTGVAVAVEESGAVSGVVTEAVSVEVAAGEASEGEVGLGAAEAFAEGGTTLAVEGGEVEVEALVGVDSGRGGGLGFQGGFNDQSSNGFGGPPSGPGGPGGPGGYGGPPPGGFGGGAGGYGPPGGFGGGGGGGYRGDLKREGPGGYDDRDAKRPRY</sequence>
<accession>A0A2R6PC07</accession>
<dbReference type="GO" id="GO:0030619">
    <property type="term" value="F:U1 snRNA binding"/>
    <property type="evidence" value="ECO:0007669"/>
    <property type="project" value="TreeGrafter"/>
</dbReference>
<comment type="subcellular location">
    <subcellularLocation>
        <location evidence="1">Nucleus</location>
    </subcellularLocation>
</comment>
<dbReference type="InterPro" id="IPR022023">
    <property type="entry name" value="U1snRNP70_N"/>
</dbReference>
<dbReference type="EMBL" id="MLYV02000503">
    <property type="protein sequence ID" value="PSR88752.1"/>
    <property type="molecule type" value="Genomic_DNA"/>
</dbReference>
<dbReference type="Proteomes" id="UP000186601">
    <property type="component" value="Unassembled WGS sequence"/>
</dbReference>
<dbReference type="AlphaFoldDB" id="A0A2R6PC07"/>
<dbReference type="PANTHER" id="PTHR13952">
    <property type="entry name" value="U1 SMALL NUCLEAR RIBONUCLEOPROTEIN 70 KD"/>
    <property type="match status" value="1"/>
</dbReference>
<gene>
    <name evidence="8" type="ORF">PHLCEN_2v5103</name>
</gene>
<evidence type="ECO:0000256" key="6">
    <source>
        <dbReference type="SAM" id="MobiDB-lite"/>
    </source>
</evidence>
<name>A0A2R6PC07_9APHY</name>
<dbReference type="Pfam" id="PF00076">
    <property type="entry name" value="RRM_1"/>
    <property type="match status" value="1"/>
</dbReference>
<organism evidence="8 9">
    <name type="scientific">Hermanssonia centrifuga</name>
    <dbReference type="NCBI Taxonomy" id="98765"/>
    <lineage>
        <taxon>Eukaryota</taxon>
        <taxon>Fungi</taxon>
        <taxon>Dikarya</taxon>
        <taxon>Basidiomycota</taxon>
        <taxon>Agaricomycotina</taxon>
        <taxon>Agaricomycetes</taxon>
        <taxon>Polyporales</taxon>
        <taxon>Meruliaceae</taxon>
        <taxon>Hermanssonia</taxon>
    </lineage>
</organism>